<dbReference type="InterPro" id="IPR005829">
    <property type="entry name" value="Sugar_transporter_CS"/>
</dbReference>
<keyword evidence="2 5" id="KW-0812">Transmembrane</keyword>
<dbReference type="EMBL" id="CABP01000113">
    <property type="protein sequence ID" value="CBI05402.1"/>
    <property type="molecule type" value="Genomic_DNA"/>
</dbReference>
<dbReference type="PROSITE" id="PS00216">
    <property type="entry name" value="SUGAR_TRANSPORT_1"/>
    <property type="match status" value="1"/>
</dbReference>
<evidence type="ECO:0000256" key="3">
    <source>
        <dbReference type="ARBA" id="ARBA00022989"/>
    </source>
</evidence>
<dbReference type="GO" id="GO:0016020">
    <property type="term" value="C:membrane"/>
    <property type="evidence" value="ECO:0007669"/>
    <property type="project" value="UniProtKB-SubCell"/>
</dbReference>
<comment type="caution">
    <text evidence="7">The sequence shown here is derived from an EMBL/GenBank/DDBJ whole genome shotgun (WGS) entry which is preliminary data.</text>
</comment>
<feature type="transmembrane region" description="Helical" evidence="5">
    <location>
        <begin position="275"/>
        <end position="295"/>
    </location>
</feature>
<feature type="transmembrane region" description="Helical" evidence="5">
    <location>
        <begin position="377"/>
        <end position="393"/>
    </location>
</feature>
<keyword evidence="4 5" id="KW-0472">Membrane</keyword>
<feature type="transmembrane region" description="Helical" evidence="5">
    <location>
        <begin position="56"/>
        <end position="80"/>
    </location>
</feature>
<dbReference type="Gene3D" id="1.20.1250.20">
    <property type="entry name" value="MFS general substrate transporter like domains"/>
    <property type="match status" value="1"/>
</dbReference>
<dbReference type="InterPro" id="IPR036259">
    <property type="entry name" value="MFS_trans_sf"/>
</dbReference>
<dbReference type="InterPro" id="IPR020846">
    <property type="entry name" value="MFS_dom"/>
</dbReference>
<dbReference type="SUPFAM" id="SSF103473">
    <property type="entry name" value="MFS general substrate transporter"/>
    <property type="match status" value="1"/>
</dbReference>
<dbReference type="PROSITE" id="PS50850">
    <property type="entry name" value="MFS"/>
    <property type="match status" value="1"/>
</dbReference>
<dbReference type="Pfam" id="PF07690">
    <property type="entry name" value="MFS_1"/>
    <property type="match status" value="1"/>
</dbReference>
<gene>
    <name evidence="7" type="ORF">CARN5_1101</name>
</gene>
<feature type="transmembrane region" description="Helical" evidence="5">
    <location>
        <begin position="115"/>
        <end position="136"/>
    </location>
</feature>
<protein>
    <submittedName>
        <fullName evidence="7">Putative General substrate transporter:Major facilitator superfamily MFS_1</fullName>
    </submittedName>
</protein>
<name>E6QDX6_9ZZZZ</name>
<organism evidence="7">
    <name type="scientific">mine drainage metagenome</name>
    <dbReference type="NCBI Taxonomy" id="410659"/>
    <lineage>
        <taxon>unclassified sequences</taxon>
        <taxon>metagenomes</taxon>
        <taxon>ecological metagenomes</taxon>
    </lineage>
</organism>
<feature type="transmembrane region" description="Helical" evidence="5">
    <location>
        <begin position="156"/>
        <end position="176"/>
    </location>
</feature>
<evidence type="ECO:0000256" key="2">
    <source>
        <dbReference type="ARBA" id="ARBA00022692"/>
    </source>
</evidence>
<feature type="transmembrane region" description="Helical" evidence="5">
    <location>
        <begin position="245"/>
        <end position="269"/>
    </location>
</feature>
<dbReference type="AlphaFoldDB" id="E6QDX6"/>
<accession>E6QDX6</accession>
<dbReference type="GO" id="GO:0022857">
    <property type="term" value="F:transmembrane transporter activity"/>
    <property type="evidence" value="ECO:0007669"/>
    <property type="project" value="InterPro"/>
</dbReference>
<feature type="transmembrane region" description="Helical" evidence="5">
    <location>
        <begin position="182"/>
        <end position="203"/>
    </location>
</feature>
<dbReference type="InterPro" id="IPR011701">
    <property type="entry name" value="MFS"/>
</dbReference>
<evidence type="ECO:0000313" key="7">
    <source>
        <dbReference type="EMBL" id="CBI05402.1"/>
    </source>
</evidence>
<sequence length="428" mass="44805">MLDQDSVKSDLLHTITEGNSLTPSRRIVAVLLGAAASLYVLVEVVSGLAAVTAQGFWGSGFGSVGPALVFGLAGAVSVPAGKLSDRIGRRPVITLGFIIAAMGAAGVWLSVVLHWAVVFLLALAFIGVGVGILRLVKAAAADIYPSHSRTKGIGIVQMGALGGAWFGLAIVVVSRIHAHAPAFTWMATAGILAIGAAIMQWLLRPDPLALARVVEEPTLLVTTESKGTLGRPLYKILSETPAISAVLVTICMVYGVMVMDMSLAGIILVDMGSNAQTIMIVMAIHFTGMFGPMRWAGRWAARYNRRYLGIAGLTLVMVASAAMGFAQIGAVVLAGYLFLIGLGWCVAWIAGLGELVDYARYNERGALMGLADMGSDLLAALIVVGGGAVLAVYQAKGFAFMGAFAMLGALMVTLKWWPRTSRHTTYNG</sequence>
<proteinExistence type="predicted"/>
<evidence type="ECO:0000259" key="6">
    <source>
        <dbReference type="PROSITE" id="PS50850"/>
    </source>
</evidence>
<dbReference type="PANTHER" id="PTHR23534:SF1">
    <property type="entry name" value="MAJOR FACILITATOR SUPERFAMILY PROTEIN"/>
    <property type="match status" value="1"/>
</dbReference>
<dbReference type="PANTHER" id="PTHR23534">
    <property type="entry name" value="MFS PERMEASE"/>
    <property type="match status" value="1"/>
</dbReference>
<feature type="transmembrane region" description="Helical" evidence="5">
    <location>
        <begin position="27"/>
        <end position="50"/>
    </location>
</feature>
<feature type="transmembrane region" description="Helical" evidence="5">
    <location>
        <begin position="399"/>
        <end position="417"/>
    </location>
</feature>
<feature type="transmembrane region" description="Helical" evidence="5">
    <location>
        <begin position="307"/>
        <end position="328"/>
    </location>
</feature>
<evidence type="ECO:0000256" key="1">
    <source>
        <dbReference type="ARBA" id="ARBA00004141"/>
    </source>
</evidence>
<keyword evidence="3 5" id="KW-1133">Transmembrane helix</keyword>
<reference evidence="7" key="1">
    <citation type="submission" date="2009-10" db="EMBL/GenBank/DDBJ databases">
        <title>Diversity of trophic interactions inside an arsenic-rich microbial ecosystem.</title>
        <authorList>
            <person name="Bertin P.N."/>
            <person name="Heinrich-Salmeron A."/>
            <person name="Pelletier E."/>
            <person name="Goulhen-Chollet F."/>
            <person name="Arsene-Ploetze F."/>
            <person name="Gallien S."/>
            <person name="Calteau A."/>
            <person name="Vallenet D."/>
            <person name="Casiot C."/>
            <person name="Chane-Woon-Ming B."/>
            <person name="Giloteaux L."/>
            <person name="Barakat M."/>
            <person name="Bonnefoy V."/>
            <person name="Bruneel O."/>
            <person name="Chandler M."/>
            <person name="Cleiss J."/>
            <person name="Duran R."/>
            <person name="Elbaz-Poulichet F."/>
            <person name="Fonknechten N."/>
            <person name="Lauga B."/>
            <person name="Mornico D."/>
            <person name="Ortet P."/>
            <person name="Schaeffer C."/>
            <person name="Siguier P."/>
            <person name="Alexander Thil Smith A."/>
            <person name="Van Dorsselaer A."/>
            <person name="Weissenbach J."/>
            <person name="Medigue C."/>
            <person name="Le Paslier D."/>
        </authorList>
    </citation>
    <scope>NUCLEOTIDE SEQUENCE</scope>
</reference>
<feature type="transmembrane region" description="Helical" evidence="5">
    <location>
        <begin position="334"/>
        <end position="356"/>
    </location>
</feature>
<comment type="subcellular location">
    <subcellularLocation>
        <location evidence="1">Membrane</location>
        <topology evidence="1">Multi-pass membrane protein</topology>
    </subcellularLocation>
</comment>
<evidence type="ECO:0000256" key="4">
    <source>
        <dbReference type="ARBA" id="ARBA00023136"/>
    </source>
</evidence>
<feature type="domain" description="Major facilitator superfamily (MFS) profile" evidence="6">
    <location>
        <begin position="26"/>
        <end position="420"/>
    </location>
</feature>
<evidence type="ECO:0000256" key="5">
    <source>
        <dbReference type="SAM" id="Phobius"/>
    </source>
</evidence>
<feature type="transmembrane region" description="Helical" evidence="5">
    <location>
        <begin position="92"/>
        <end position="109"/>
    </location>
</feature>